<dbReference type="AlphaFoldDB" id="A2CCR9"/>
<feature type="transmembrane region" description="Helical" evidence="1">
    <location>
        <begin position="137"/>
        <end position="153"/>
    </location>
</feature>
<name>A2CCR9_PROM3</name>
<dbReference type="EMBL" id="CP000554">
    <property type="protein sequence ID" value="ABM79279.1"/>
    <property type="molecule type" value="Genomic_DNA"/>
</dbReference>
<accession>A2CCR9</accession>
<dbReference type="KEGG" id="pmf:P9303_25481"/>
<evidence type="ECO:0008006" key="4">
    <source>
        <dbReference type="Google" id="ProtNLM"/>
    </source>
</evidence>
<keyword evidence="1" id="KW-0472">Membrane</keyword>
<organism evidence="2 3">
    <name type="scientific">Prochlorococcus marinus (strain MIT 9303)</name>
    <dbReference type="NCBI Taxonomy" id="59922"/>
    <lineage>
        <taxon>Bacteria</taxon>
        <taxon>Bacillati</taxon>
        <taxon>Cyanobacteriota</taxon>
        <taxon>Cyanophyceae</taxon>
        <taxon>Synechococcales</taxon>
        <taxon>Prochlorococcaceae</taxon>
        <taxon>Prochlorococcus</taxon>
    </lineage>
</organism>
<dbReference type="BioCyc" id="PMAR59922:G1G80-2235-MONOMER"/>
<evidence type="ECO:0000313" key="2">
    <source>
        <dbReference type="EMBL" id="ABM79279.1"/>
    </source>
</evidence>
<feature type="transmembrane region" description="Helical" evidence="1">
    <location>
        <begin position="296"/>
        <end position="322"/>
    </location>
</feature>
<evidence type="ECO:0000256" key="1">
    <source>
        <dbReference type="SAM" id="Phobius"/>
    </source>
</evidence>
<gene>
    <name evidence="2" type="ordered locus">P9303_25481</name>
</gene>
<proteinExistence type="predicted"/>
<dbReference type="HOGENOM" id="CLU_569759_0_0_3"/>
<dbReference type="RefSeq" id="WP_011827123.1">
    <property type="nucleotide sequence ID" value="NC_008820.1"/>
</dbReference>
<dbReference type="Proteomes" id="UP000002274">
    <property type="component" value="Chromosome"/>
</dbReference>
<feature type="transmembrane region" description="Helical" evidence="1">
    <location>
        <begin position="250"/>
        <end position="272"/>
    </location>
</feature>
<feature type="transmembrane region" description="Helical" evidence="1">
    <location>
        <begin position="328"/>
        <end position="345"/>
    </location>
</feature>
<sequence length="509" mass="56105">MLFWRRFGLGVVVILVCVAFALKALLLVDVTSLWSDELYSVGKSFQPSFRDLLAMLRNDTHPPVYYSLLWFWGQSVGQNAVTLRLLSWLAYGLGGIVMVFQAGALAQARGVSRGRSLCLAALLAFCSPYPVRFAIEGKSYALLVLFVGLAWWWRRRLLQSVESSTVFARDLLLYGITVCLAALTHFYGLFLFAVAAAWDLWQQRWRLGGIATLALLPALVWIAYAAAYLFRDSTGGWLAQPGFALLEETLARALGPWPFPKIGLFVLLMLALRRWGRLSAGHDDDEGHRRDLQPAVVAGSLVDQSGLIPSALMLLAVVAVSFVKPLAFSRYFVVLVPAALPLIAVKLGGLRLNLRGSALALVALTALTVLWWQQSYIGLHPGLGSAGGREQDNFRAISQSLAGQVERYGRRSRLLNLSDHMEVAAGRMLSNSMPWGDGAALQKRLDQPPLPSVIWLASSGPDQSMRRRLKPLIKRAEQGGYTCREDGPQIEYTRVLRCTLMTSSVGDSQ</sequence>
<protein>
    <recommendedName>
        <fullName evidence="4">Glycosyltransferase RgtA/B/C/D-like domain-containing protein</fullName>
    </recommendedName>
</protein>
<feature type="transmembrane region" description="Helical" evidence="1">
    <location>
        <begin position="210"/>
        <end position="230"/>
    </location>
</feature>
<dbReference type="STRING" id="59922.P9303_25481"/>
<keyword evidence="1" id="KW-1133">Transmembrane helix</keyword>
<evidence type="ECO:0000313" key="3">
    <source>
        <dbReference type="Proteomes" id="UP000002274"/>
    </source>
</evidence>
<keyword evidence="1" id="KW-0812">Transmembrane</keyword>
<feature type="transmembrane region" description="Helical" evidence="1">
    <location>
        <begin position="173"/>
        <end position="198"/>
    </location>
</feature>
<feature type="transmembrane region" description="Helical" evidence="1">
    <location>
        <begin position="85"/>
        <end position="106"/>
    </location>
</feature>
<feature type="transmembrane region" description="Helical" evidence="1">
    <location>
        <begin position="352"/>
        <end position="372"/>
    </location>
</feature>
<feature type="transmembrane region" description="Helical" evidence="1">
    <location>
        <begin position="7"/>
        <end position="28"/>
    </location>
</feature>
<reference evidence="2 3" key="1">
    <citation type="journal article" date="2007" name="PLoS Genet.">
        <title>Patterns and implications of gene gain and loss in the evolution of Prochlorococcus.</title>
        <authorList>
            <person name="Kettler G.C."/>
            <person name="Martiny A.C."/>
            <person name="Huang K."/>
            <person name="Zucker J."/>
            <person name="Coleman M.L."/>
            <person name="Rodrigue S."/>
            <person name="Chen F."/>
            <person name="Lapidus A."/>
            <person name="Ferriera S."/>
            <person name="Johnson J."/>
            <person name="Steglich C."/>
            <person name="Church G.M."/>
            <person name="Richardson P."/>
            <person name="Chisholm S.W."/>
        </authorList>
    </citation>
    <scope>NUCLEOTIDE SEQUENCE [LARGE SCALE GENOMIC DNA]</scope>
    <source>
        <strain evidence="2 3">MIT 9303</strain>
    </source>
</reference>